<dbReference type="RefSeq" id="WP_048671883.1">
    <property type="nucleotide sequence ID" value="NZ_CBTJ020000030.1"/>
</dbReference>
<dbReference type="AlphaFoldDB" id="W6M686"/>
<gene>
    <name evidence="2" type="ORF">BN873_240047</name>
</gene>
<dbReference type="NCBIfam" id="TIGR02809">
    <property type="entry name" value="phasin_3"/>
    <property type="match status" value="1"/>
</dbReference>
<keyword evidence="3" id="KW-1185">Reference proteome</keyword>
<proteinExistence type="predicted"/>
<organism evidence="2 3">
    <name type="scientific">Candidatus Competibacter denitrificans Run_A_D11</name>
    <dbReference type="NCBI Taxonomy" id="1400863"/>
    <lineage>
        <taxon>Bacteria</taxon>
        <taxon>Pseudomonadati</taxon>
        <taxon>Pseudomonadota</taxon>
        <taxon>Gammaproteobacteria</taxon>
        <taxon>Candidatus Competibacteraceae</taxon>
        <taxon>Candidatus Competibacter</taxon>
    </lineage>
</organism>
<dbReference type="EMBL" id="CBTJ020000030">
    <property type="protein sequence ID" value="CDI02099.1"/>
    <property type="molecule type" value="Genomic_DNA"/>
</dbReference>
<dbReference type="InterPro" id="IPR018968">
    <property type="entry name" value="Phasin"/>
</dbReference>
<evidence type="ECO:0000313" key="2">
    <source>
        <dbReference type="EMBL" id="CDI02099.1"/>
    </source>
</evidence>
<reference evidence="2" key="1">
    <citation type="submission" date="2013-07" db="EMBL/GenBank/DDBJ databases">
        <authorList>
            <person name="McIlroy S."/>
        </authorList>
    </citation>
    <scope>NUCLEOTIDE SEQUENCE [LARGE SCALE GENOMIC DNA]</scope>
    <source>
        <strain evidence="2">Run_A_D11</strain>
    </source>
</reference>
<name>W6M686_9GAMM</name>
<evidence type="ECO:0000313" key="3">
    <source>
        <dbReference type="Proteomes" id="UP000035760"/>
    </source>
</evidence>
<comment type="caution">
    <text evidence="2">The sequence shown here is derived from an EMBL/GenBank/DDBJ whole genome shotgun (WGS) entry which is preliminary data.</text>
</comment>
<feature type="domain" description="Phasin" evidence="1">
    <location>
        <begin position="19"/>
        <end position="104"/>
    </location>
</feature>
<accession>W6M686</accession>
<protein>
    <recommendedName>
        <fullName evidence="1">Phasin domain-containing protein</fullName>
    </recommendedName>
</protein>
<dbReference type="Proteomes" id="UP000035760">
    <property type="component" value="Unassembled WGS sequence"/>
</dbReference>
<dbReference type="OrthoDB" id="8611311at2"/>
<dbReference type="STRING" id="1400863.BN873_240047"/>
<evidence type="ECO:0000259" key="1">
    <source>
        <dbReference type="Pfam" id="PF09361"/>
    </source>
</evidence>
<dbReference type="InterPro" id="IPR014176">
    <property type="entry name" value="Phasin_subfam-3"/>
</dbReference>
<dbReference type="Pfam" id="PF09361">
    <property type="entry name" value="Phasin_2"/>
    <property type="match status" value="1"/>
</dbReference>
<sequence length="117" mass="13138">MVIDLFNKALEAPPVFAMPFTKANQLFAANLEKMVIFQMSAFQSYLDIGLNQMKAAAEITDIKSLQDFYNRQSEIAQTVQQKLMIDAKAMANMAARFKVEMDNLTRATLEDVLPKAA</sequence>
<reference evidence="2" key="2">
    <citation type="submission" date="2014-03" db="EMBL/GenBank/DDBJ databases">
        <title>Candidatus Competibacter-lineage genomes retrieved from metagenomes reveal functional metabolic diversity.</title>
        <authorList>
            <person name="McIlroy S.J."/>
            <person name="Albertsen M."/>
            <person name="Andresen E.K."/>
            <person name="Saunders A.M."/>
            <person name="Kristiansen R."/>
            <person name="Stokholm-Bjerregaard M."/>
            <person name="Nielsen K.L."/>
            <person name="Nielsen P.H."/>
        </authorList>
    </citation>
    <scope>NUCLEOTIDE SEQUENCE</scope>
    <source>
        <strain evidence="2">Run_A_D11</strain>
    </source>
</reference>